<evidence type="ECO:0000256" key="3">
    <source>
        <dbReference type="ARBA" id="ARBA00021872"/>
    </source>
</evidence>
<dbReference type="InterPro" id="IPR002912">
    <property type="entry name" value="ACT_dom"/>
</dbReference>
<evidence type="ECO:0000256" key="9">
    <source>
        <dbReference type="PIRSR" id="PIRSR001500-2"/>
    </source>
</evidence>
<feature type="site" description="Essential for prephenate dehydratase activity" evidence="9">
    <location>
        <position position="179"/>
    </location>
</feature>
<dbReference type="FunFam" id="3.40.190.10:FF:000064">
    <property type="entry name" value="Prephenate dehydratase"/>
    <property type="match status" value="1"/>
</dbReference>
<dbReference type="InterPro" id="IPR008242">
    <property type="entry name" value="Chor_mutase/pphenate_deHydtase"/>
</dbReference>
<dbReference type="PIRSF" id="PIRSF001500">
    <property type="entry name" value="Chor_mut_pdt_Ppr"/>
    <property type="match status" value="1"/>
</dbReference>
<evidence type="ECO:0000256" key="5">
    <source>
        <dbReference type="ARBA" id="ARBA00023141"/>
    </source>
</evidence>
<evidence type="ECO:0000256" key="4">
    <source>
        <dbReference type="ARBA" id="ARBA00022605"/>
    </source>
</evidence>
<dbReference type="EMBL" id="VFOP01000001">
    <property type="protein sequence ID" value="TQL52011.1"/>
    <property type="molecule type" value="Genomic_DNA"/>
</dbReference>
<evidence type="ECO:0000256" key="2">
    <source>
        <dbReference type="ARBA" id="ARBA00013147"/>
    </source>
</evidence>
<dbReference type="UniPathway" id="UPA00121">
    <property type="reaction ID" value="UER00345"/>
</dbReference>
<keyword evidence="4" id="KW-0028">Amino-acid biosynthesis</keyword>
<dbReference type="CDD" id="cd13632">
    <property type="entry name" value="PBP2_Aa-PDT_like"/>
    <property type="match status" value="1"/>
</dbReference>
<dbReference type="GO" id="GO:0009094">
    <property type="term" value="P:L-phenylalanine biosynthetic process"/>
    <property type="evidence" value="ECO:0007669"/>
    <property type="project" value="UniProtKB-UniPathway"/>
</dbReference>
<proteinExistence type="predicted"/>
<gene>
    <name evidence="12" type="ORF">FB467_3179</name>
</gene>
<name>A0A542YVA1_9MICO</name>
<dbReference type="PROSITE" id="PS51671">
    <property type="entry name" value="ACT"/>
    <property type="match status" value="1"/>
</dbReference>
<evidence type="ECO:0000259" key="11">
    <source>
        <dbReference type="PROSITE" id="PS51671"/>
    </source>
</evidence>
<dbReference type="Gene3D" id="3.40.190.10">
    <property type="entry name" value="Periplasmic binding protein-like II"/>
    <property type="match status" value="2"/>
</dbReference>
<dbReference type="PANTHER" id="PTHR21022">
    <property type="entry name" value="PREPHENATE DEHYDRATASE P PROTEIN"/>
    <property type="match status" value="1"/>
</dbReference>
<dbReference type="SUPFAM" id="SSF55021">
    <property type="entry name" value="ACT-like"/>
    <property type="match status" value="1"/>
</dbReference>
<keyword evidence="7" id="KW-0456">Lyase</keyword>
<dbReference type="GO" id="GO:0005737">
    <property type="term" value="C:cytoplasm"/>
    <property type="evidence" value="ECO:0007669"/>
    <property type="project" value="TreeGrafter"/>
</dbReference>
<dbReference type="SUPFAM" id="SSF53850">
    <property type="entry name" value="Periplasmic binding protein-like II"/>
    <property type="match status" value="1"/>
</dbReference>
<dbReference type="EC" id="4.2.1.51" evidence="2"/>
<dbReference type="Gene3D" id="3.30.70.260">
    <property type="match status" value="1"/>
</dbReference>
<dbReference type="Proteomes" id="UP000319516">
    <property type="component" value="Unassembled WGS sequence"/>
</dbReference>
<protein>
    <recommendedName>
        <fullName evidence="3">Prephenate dehydratase</fullName>
        <ecNumber evidence="2">4.2.1.51</ecNumber>
    </recommendedName>
</protein>
<evidence type="ECO:0000256" key="1">
    <source>
        <dbReference type="ARBA" id="ARBA00004741"/>
    </source>
</evidence>
<dbReference type="InterPro" id="IPR001086">
    <property type="entry name" value="Preph_deHydtase"/>
</dbReference>
<evidence type="ECO:0000256" key="7">
    <source>
        <dbReference type="ARBA" id="ARBA00023239"/>
    </source>
</evidence>
<keyword evidence="5" id="KW-0057">Aromatic amino acid biosynthesis</keyword>
<dbReference type="PANTHER" id="PTHR21022:SF19">
    <property type="entry name" value="PREPHENATE DEHYDRATASE-RELATED"/>
    <property type="match status" value="1"/>
</dbReference>
<feature type="domain" description="Prephenate dehydratase" evidence="10">
    <location>
        <begin position="9"/>
        <end position="186"/>
    </location>
</feature>
<evidence type="ECO:0000313" key="13">
    <source>
        <dbReference type="Proteomes" id="UP000319516"/>
    </source>
</evidence>
<dbReference type="PROSITE" id="PS51171">
    <property type="entry name" value="PREPHENATE_DEHYDR_3"/>
    <property type="match status" value="1"/>
</dbReference>
<dbReference type="RefSeq" id="WP_211350625.1">
    <property type="nucleotide sequence ID" value="NZ_BAAAIK010000001.1"/>
</dbReference>
<reference evidence="12 13" key="1">
    <citation type="submission" date="2019-06" db="EMBL/GenBank/DDBJ databases">
        <title>Sequencing the genomes of 1000 actinobacteria strains.</title>
        <authorList>
            <person name="Klenk H.-P."/>
        </authorList>
    </citation>
    <scope>NUCLEOTIDE SEQUENCE [LARGE SCALE GENOMIC DNA]</scope>
    <source>
        <strain evidence="12 13">DSM 12335</strain>
    </source>
</reference>
<dbReference type="NCBIfam" id="NF008865">
    <property type="entry name" value="PRK11898.1"/>
    <property type="match status" value="1"/>
</dbReference>
<dbReference type="InterPro" id="IPR045865">
    <property type="entry name" value="ACT-like_dom_sf"/>
</dbReference>
<sequence length="311" mass="33514">MSEQQAPRRIGYLGPAGTFTQQALRRLYPDAEETWAAPGVEAALDGLRSGEVDRAVVPFENSIEGGVSSTLDQLIHGLPLVITRETHIAVEFALVVREGTTREDIRRVSTHPVAMAQTREWVARNLPGVELIPESSTARAAALVGAEVYDAAISAALAAEVHGLVVLEDGIADHRGAVTRFVELARGDVPPPPPTGADTTTMVAFIRDNRPGALLELLEQFAVRDIDLFRLESRPTGQGIGKYCFTIEAVGHIAEPRLAEALVGLKRTCAQVRFLGSYPRADGVVQPVADEAGPTAYREAQDWVTRLQGRA</sequence>
<feature type="domain" description="ACT" evidence="11">
    <location>
        <begin position="202"/>
        <end position="279"/>
    </location>
</feature>
<organism evidence="12 13">
    <name type="scientific">Ornithinicoccus hortensis</name>
    <dbReference type="NCBI Taxonomy" id="82346"/>
    <lineage>
        <taxon>Bacteria</taxon>
        <taxon>Bacillati</taxon>
        <taxon>Actinomycetota</taxon>
        <taxon>Actinomycetes</taxon>
        <taxon>Micrococcales</taxon>
        <taxon>Intrasporangiaceae</taxon>
        <taxon>Ornithinicoccus</taxon>
    </lineage>
</organism>
<dbReference type="GO" id="GO:0004664">
    <property type="term" value="F:prephenate dehydratase activity"/>
    <property type="evidence" value="ECO:0007669"/>
    <property type="project" value="UniProtKB-EC"/>
</dbReference>
<comment type="catalytic activity">
    <reaction evidence="8">
        <text>prephenate + H(+) = 3-phenylpyruvate + CO2 + H2O</text>
        <dbReference type="Rhea" id="RHEA:21648"/>
        <dbReference type="ChEBI" id="CHEBI:15377"/>
        <dbReference type="ChEBI" id="CHEBI:15378"/>
        <dbReference type="ChEBI" id="CHEBI:16526"/>
        <dbReference type="ChEBI" id="CHEBI:18005"/>
        <dbReference type="ChEBI" id="CHEBI:29934"/>
        <dbReference type="EC" id="4.2.1.51"/>
    </reaction>
</comment>
<dbReference type="CDD" id="cd04905">
    <property type="entry name" value="ACT_CM-PDT"/>
    <property type="match status" value="1"/>
</dbReference>
<evidence type="ECO:0000256" key="8">
    <source>
        <dbReference type="ARBA" id="ARBA00047848"/>
    </source>
</evidence>
<evidence type="ECO:0000256" key="6">
    <source>
        <dbReference type="ARBA" id="ARBA00023222"/>
    </source>
</evidence>
<dbReference type="Pfam" id="PF00800">
    <property type="entry name" value="PDT"/>
    <property type="match status" value="1"/>
</dbReference>
<dbReference type="AlphaFoldDB" id="A0A542YVA1"/>
<keyword evidence="6" id="KW-0584">Phenylalanine biosynthesis</keyword>
<accession>A0A542YVA1</accession>
<comment type="caution">
    <text evidence="12">The sequence shown here is derived from an EMBL/GenBank/DDBJ whole genome shotgun (WGS) entry which is preliminary data.</text>
</comment>
<dbReference type="FunFam" id="3.30.70.260:FF:000012">
    <property type="entry name" value="Prephenate dehydratase"/>
    <property type="match status" value="1"/>
</dbReference>
<comment type="pathway">
    <text evidence="1">Amino-acid biosynthesis; L-phenylalanine biosynthesis; phenylpyruvate from prephenate: step 1/1.</text>
</comment>
<keyword evidence="13" id="KW-1185">Reference proteome</keyword>
<evidence type="ECO:0000259" key="10">
    <source>
        <dbReference type="PROSITE" id="PS51171"/>
    </source>
</evidence>
<evidence type="ECO:0000313" key="12">
    <source>
        <dbReference type="EMBL" id="TQL52011.1"/>
    </source>
</evidence>